<proteinExistence type="predicted"/>
<accession>A0AAN6RH40</accession>
<evidence type="ECO:0000256" key="1">
    <source>
        <dbReference type="SAM" id="MobiDB-lite"/>
    </source>
</evidence>
<name>A0AAN6RH40_9PLEO</name>
<evidence type="ECO:0000256" key="2">
    <source>
        <dbReference type="SAM" id="Phobius"/>
    </source>
</evidence>
<keyword evidence="2" id="KW-0812">Transmembrane</keyword>
<dbReference type="Proteomes" id="UP001280581">
    <property type="component" value="Unassembled WGS sequence"/>
</dbReference>
<gene>
    <name evidence="3" type="ORF">GRF29_106g895983</name>
</gene>
<keyword evidence="4" id="KW-1185">Reference proteome</keyword>
<organism evidence="3 4">
    <name type="scientific">Pseudopithomyces chartarum</name>
    <dbReference type="NCBI Taxonomy" id="1892770"/>
    <lineage>
        <taxon>Eukaryota</taxon>
        <taxon>Fungi</taxon>
        <taxon>Dikarya</taxon>
        <taxon>Ascomycota</taxon>
        <taxon>Pezizomycotina</taxon>
        <taxon>Dothideomycetes</taxon>
        <taxon>Pleosporomycetidae</taxon>
        <taxon>Pleosporales</taxon>
        <taxon>Massarineae</taxon>
        <taxon>Didymosphaeriaceae</taxon>
        <taxon>Pseudopithomyces</taxon>
    </lineage>
</organism>
<feature type="transmembrane region" description="Helical" evidence="2">
    <location>
        <begin position="126"/>
        <end position="143"/>
    </location>
</feature>
<keyword evidence="2" id="KW-1133">Transmembrane helix</keyword>
<dbReference type="EMBL" id="WVTA01000010">
    <property type="protein sequence ID" value="KAK3203873.1"/>
    <property type="molecule type" value="Genomic_DNA"/>
</dbReference>
<sequence length="247" mass="29662">MATFQSIPRFLVPRANLLLRPQPRSIITLPAATIFRYASSSSNPKTLSEQFRKRQQQQKTTPVIPQPDKYRPPSHGARTPRSQTEYRSYGPSLTEEDKLRMRTKKYPNMMSPEGTFSHWFLNNRVIHLWISMGILVSLAITAWHMDFMSKTIYGELIPSRKEFFRHPWESSSRFIEVYKMHVAHQTQVVQEKRLKKEEEIEKRKQYRLERIREAEERGEEYVEDPRYYIGEDGIRRRRVKRWFGIWE</sequence>
<evidence type="ECO:0000313" key="3">
    <source>
        <dbReference type="EMBL" id="KAK3203873.1"/>
    </source>
</evidence>
<evidence type="ECO:0000313" key="4">
    <source>
        <dbReference type="Proteomes" id="UP001280581"/>
    </source>
</evidence>
<comment type="caution">
    <text evidence="3">The sequence shown here is derived from an EMBL/GenBank/DDBJ whole genome shotgun (WGS) entry which is preliminary data.</text>
</comment>
<protein>
    <submittedName>
        <fullName evidence="3">Uncharacterized protein</fullName>
    </submittedName>
</protein>
<dbReference type="AlphaFoldDB" id="A0AAN6RH40"/>
<reference evidence="3 4" key="1">
    <citation type="submission" date="2021-02" db="EMBL/GenBank/DDBJ databases">
        <title>Genome assembly of Pseudopithomyces chartarum.</title>
        <authorList>
            <person name="Jauregui R."/>
            <person name="Singh J."/>
            <person name="Voisey C."/>
        </authorList>
    </citation>
    <scope>NUCLEOTIDE SEQUENCE [LARGE SCALE GENOMIC DNA]</scope>
    <source>
        <strain evidence="3 4">AGR01</strain>
    </source>
</reference>
<keyword evidence="2" id="KW-0472">Membrane</keyword>
<feature type="region of interest" description="Disordered" evidence="1">
    <location>
        <begin position="42"/>
        <end position="91"/>
    </location>
</feature>